<name>A0A7C9M954_9RHOB</name>
<reference evidence="1 2" key="1">
    <citation type="submission" date="2019-06" db="EMBL/GenBank/DDBJ databases">
        <title>Enrichment of Autotrophic Halophilic Microorganisms from Red Sea Brine Pool Using Microbial Electrosynthesis System.</title>
        <authorList>
            <person name="Alqahtani M.F."/>
            <person name="Bajracharya S."/>
            <person name="Katuri K.P."/>
            <person name="Ali M."/>
            <person name="Saikaly P.E."/>
        </authorList>
    </citation>
    <scope>NUCLEOTIDE SEQUENCE [LARGE SCALE GENOMIC DNA]</scope>
    <source>
        <strain evidence="1">MES6</strain>
    </source>
</reference>
<proteinExistence type="predicted"/>
<keyword evidence="1" id="KW-0808">Transferase</keyword>
<dbReference type="AlphaFoldDB" id="A0A7C9M954"/>
<dbReference type="Proteomes" id="UP000483078">
    <property type="component" value="Unassembled WGS sequence"/>
</dbReference>
<protein>
    <submittedName>
        <fullName evidence="1">Glycosyltransferase family 2 protein</fullName>
    </submittedName>
</protein>
<organism evidence="1 2">
    <name type="scientific">Sediminimonas qiaohouensis</name>
    <dbReference type="NCBI Taxonomy" id="552061"/>
    <lineage>
        <taxon>Bacteria</taxon>
        <taxon>Pseudomonadati</taxon>
        <taxon>Pseudomonadota</taxon>
        <taxon>Alphaproteobacteria</taxon>
        <taxon>Rhodobacterales</taxon>
        <taxon>Roseobacteraceae</taxon>
        <taxon>Sediminimonas</taxon>
    </lineage>
</organism>
<comment type="caution">
    <text evidence="1">The sequence shown here is derived from an EMBL/GenBank/DDBJ whole genome shotgun (WGS) entry which is preliminary data.</text>
</comment>
<evidence type="ECO:0000313" key="1">
    <source>
        <dbReference type="EMBL" id="MTJ04661.1"/>
    </source>
</evidence>
<dbReference type="Pfam" id="PF13704">
    <property type="entry name" value="Glyco_tranf_2_4"/>
    <property type="match status" value="1"/>
</dbReference>
<evidence type="ECO:0000313" key="2">
    <source>
        <dbReference type="Proteomes" id="UP000483078"/>
    </source>
</evidence>
<accession>A0A7C9M954</accession>
<gene>
    <name evidence="1" type="ORF">FH759_08225</name>
</gene>
<dbReference type="RefSeq" id="WP_273249360.1">
    <property type="nucleotide sequence ID" value="NZ_VENJ01000010.1"/>
</dbReference>
<dbReference type="EMBL" id="VENJ01000010">
    <property type="protein sequence ID" value="MTJ04661.1"/>
    <property type="molecule type" value="Genomic_DNA"/>
</dbReference>
<sequence>MGAWQSYRLRLKRRRFLFRAIRKRRELRPVTNRTKRIKPGDILLFSTQRNEAIRLPYFLKYYRDMGVNHFLIVDNDSTDGSVDYLADQRDVSLWTTPSSYKRSRFGVDWLNWLQMRYAHGHWTLVVDPDEFFVYPFCDTRPIRALTDWLDASSIKSFSAMLLDMYPKGRIDAQPYRAGQDPLEIASWFDSGNYSIQKNGLFGNLWIQGGPRSRVFFKDMPERSPALNKIPLVKWNRRYAYVSSTHMLLPRGLNQVYDEWGGEKASGALLHTKFLDTFTVKAMEELKRKQHYAASMEYRTYASQLQKDPDLWCKWSEKYINWRQLEILGLMSKGNWA</sequence>
<dbReference type="GO" id="GO:0016740">
    <property type="term" value="F:transferase activity"/>
    <property type="evidence" value="ECO:0007669"/>
    <property type="project" value="UniProtKB-KW"/>
</dbReference>